<protein>
    <submittedName>
        <fullName evidence="3">Lipoprotein</fullName>
    </submittedName>
</protein>
<comment type="caution">
    <text evidence="3">The sequence shown here is derived from an EMBL/GenBank/DDBJ whole genome shotgun (WGS) entry which is preliminary data.</text>
</comment>
<feature type="signal peptide" evidence="2">
    <location>
        <begin position="1"/>
        <end position="20"/>
    </location>
</feature>
<dbReference type="AlphaFoldDB" id="A0A157ZL34"/>
<dbReference type="PROSITE" id="PS51257">
    <property type="entry name" value="PROKAR_LIPOPROTEIN"/>
    <property type="match status" value="1"/>
</dbReference>
<keyword evidence="3" id="KW-0449">Lipoprotein</keyword>
<sequence>MKHALRPTRYSTLAVLLALACGLSGCFQPPRNMPNDSVIGYDGTGAVPPDCATLSRPAILTDAGKHRPSMQWGCATYTNLAAQLAHPADIVAPQPLGPADGATAASAMRRYETGHVTPLDKSSTRDSN</sequence>
<evidence type="ECO:0000313" key="3">
    <source>
        <dbReference type="EMBL" id="SAK46169.1"/>
    </source>
</evidence>
<keyword evidence="2" id="KW-0732">Signal</keyword>
<dbReference type="EMBL" id="FCOJ02000004">
    <property type="protein sequence ID" value="SAK46169.1"/>
    <property type="molecule type" value="Genomic_DNA"/>
</dbReference>
<evidence type="ECO:0000313" key="4">
    <source>
        <dbReference type="Proteomes" id="UP000054596"/>
    </source>
</evidence>
<evidence type="ECO:0000256" key="2">
    <source>
        <dbReference type="SAM" id="SignalP"/>
    </source>
</evidence>
<reference evidence="3" key="1">
    <citation type="submission" date="2016-01" db="EMBL/GenBank/DDBJ databases">
        <authorList>
            <person name="Peeters C."/>
        </authorList>
    </citation>
    <scope>NUCLEOTIDE SEQUENCE [LARGE SCALE GENOMIC DNA]</scope>
    <source>
        <strain evidence="3">LMG 29325</strain>
    </source>
</reference>
<evidence type="ECO:0000256" key="1">
    <source>
        <dbReference type="SAM" id="MobiDB-lite"/>
    </source>
</evidence>
<gene>
    <name evidence="3" type="ORF">AWB82_00825</name>
</gene>
<feature type="region of interest" description="Disordered" evidence="1">
    <location>
        <begin position="94"/>
        <end position="128"/>
    </location>
</feature>
<keyword evidence="4" id="KW-1185">Reference proteome</keyword>
<organism evidence="3 4">
    <name type="scientific">Caballeronia glebae</name>
    <dbReference type="NCBI Taxonomy" id="1777143"/>
    <lineage>
        <taxon>Bacteria</taxon>
        <taxon>Pseudomonadati</taxon>
        <taxon>Pseudomonadota</taxon>
        <taxon>Betaproteobacteria</taxon>
        <taxon>Burkholderiales</taxon>
        <taxon>Burkholderiaceae</taxon>
        <taxon>Caballeronia</taxon>
    </lineage>
</organism>
<name>A0A157ZL34_9BURK</name>
<dbReference type="OrthoDB" id="8596237at2"/>
<accession>A0A157ZL34</accession>
<dbReference type="Pfam" id="PF09476">
    <property type="entry name" value="Pilus_CpaD"/>
    <property type="match status" value="1"/>
</dbReference>
<proteinExistence type="predicted"/>
<dbReference type="RefSeq" id="WP_086965876.1">
    <property type="nucleotide sequence ID" value="NZ_FCOJ02000004.1"/>
</dbReference>
<feature type="chain" id="PRO_5007619437" evidence="2">
    <location>
        <begin position="21"/>
        <end position="128"/>
    </location>
</feature>
<dbReference type="Proteomes" id="UP000054596">
    <property type="component" value="Unassembled WGS sequence"/>
</dbReference>
<dbReference type="STRING" id="1777143.AWB82_00825"/>
<dbReference type="InterPro" id="IPR019027">
    <property type="entry name" value="Pilus_biogenesis_CpaD-related"/>
</dbReference>